<accession>A0A6N9T891</accession>
<keyword evidence="3" id="KW-1185">Reference proteome</keyword>
<dbReference type="InterPro" id="IPR002716">
    <property type="entry name" value="PIN_dom"/>
</dbReference>
<organism evidence="2 3">
    <name type="scientific">Jiella pacifica</name>
    <dbReference type="NCBI Taxonomy" id="2696469"/>
    <lineage>
        <taxon>Bacteria</taxon>
        <taxon>Pseudomonadati</taxon>
        <taxon>Pseudomonadota</taxon>
        <taxon>Alphaproteobacteria</taxon>
        <taxon>Hyphomicrobiales</taxon>
        <taxon>Aurantimonadaceae</taxon>
        <taxon>Jiella</taxon>
    </lineage>
</organism>
<sequence>MVADTNVIIRSLVGDDPGQAKSASDLLRRATSIAIALPTFCEIAWTLSRRYKATSDELKAAIISLRSDPKVVCDRDAVDAGLAMIDRGGDFADGVIAFEGRNLGGEVFATFDRKAASLLAAQGYAVDLLAAAP</sequence>
<comment type="caution">
    <text evidence="2">The sequence shown here is derived from an EMBL/GenBank/DDBJ whole genome shotgun (WGS) entry which is preliminary data.</text>
</comment>
<dbReference type="Gene3D" id="3.40.50.1010">
    <property type="entry name" value="5'-nuclease"/>
    <property type="match status" value="1"/>
</dbReference>
<dbReference type="EMBL" id="JAAAMG010000008">
    <property type="protein sequence ID" value="NDW05138.1"/>
    <property type="molecule type" value="Genomic_DNA"/>
</dbReference>
<feature type="domain" description="PIN" evidence="1">
    <location>
        <begin position="1"/>
        <end position="115"/>
    </location>
</feature>
<dbReference type="SUPFAM" id="SSF88723">
    <property type="entry name" value="PIN domain-like"/>
    <property type="match status" value="1"/>
</dbReference>
<dbReference type="PANTHER" id="PTHR39664:SF2">
    <property type="entry name" value="NUCLEIC ACID-BINDING PROTEIN, CONTAINING PIN DOMAIN-RELATED"/>
    <property type="match status" value="1"/>
</dbReference>
<evidence type="ECO:0000313" key="3">
    <source>
        <dbReference type="Proteomes" id="UP000469011"/>
    </source>
</evidence>
<gene>
    <name evidence="2" type="ORF">GTK09_11945</name>
</gene>
<dbReference type="Pfam" id="PF01850">
    <property type="entry name" value="PIN"/>
    <property type="match status" value="1"/>
</dbReference>
<evidence type="ECO:0000313" key="2">
    <source>
        <dbReference type="EMBL" id="NDW05138.1"/>
    </source>
</evidence>
<evidence type="ECO:0000259" key="1">
    <source>
        <dbReference type="Pfam" id="PF01850"/>
    </source>
</evidence>
<proteinExistence type="predicted"/>
<reference evidence="2 3" key="1">
    <citation type="submission" date="2020-01" db="EMBL/GenBank/DDBJ databases">
        <title>Jiella pacifica sp. nov.</title>
        <authorList>
            <person name="Xue Z."/>
            <person name="Zhu S."/>
            <person name="Chen J."/>
            <person name="Yang J."/>
        </authorList>
    </citation>
    <scope>NUCLEOTIDE SEQUENCE [LARGE SCALE GENOMIC DNA]</scope>
    <source>
        <strain evidence="2 3">40Bstr34</strain>
    </source>
</reference>
<dbReference type="PANTHER" id="PTHR39664">
    <property type="match status" value="1"/>
</dbReference>
<name>A0A6N9T891_9HYPH</name>
<dbReference type="CDD" id="cd18683">
    <property type="entry name" value="PIN_VapC-like"/>
    <property type="match status" value="1"/>
</dbReference>
<dbReference type="Proteomes" id="UP000469011">
    <property type="component" value="Unassembled WGS sequence"/>
</dbReference>
<dbReference type="InterPro" id="IPR029060">
    <property type="entry name" value="PIN-like_dom_sf"/>
</dbReference>
<dbReference type="AlphaFoldDB" id="A0A6N9T891"/>
<protein>
    <submittedName>
        <fullName evidence="2">PIN domain-containing protein</fullName>
    </submittedName>
</protein>